<dbReference type="EMBL" id="CAJVPV010012065">
    <property type="protein sequence ID" value="CAG8667163.1"/>
    <property type="molecule type" value="Genomic_DNA"/>
</dbReference>
<dbReference type="Proteomes" id="UP000789342">
    <property type="component" value="Unassembled WGS sequence"/>
</dbReference>
<gene>
    <name evidence="2" type="ORF">AMORRO_LOCUS10670</name>
</gene>
<feature type="chain" id="PRO_5040361949" evidence="1">
    <location>
        <begin position="20"/>
        <end position="62"/>
    </location>
</feature>
<organism evidence="2 3">
    <name type="scientific">Acaulospora morrowiae</name>
    <dbReference type="NCBI Taxonomy" id="94023"/>
    <lineage>
        <taxon>Eukaryota</taxon>
        <taxon>Fungi</taxon>
        <taxon>Fungi incertae sedis</taxon>
        <taxon>Mucoromycota</taxon>
        <taxon>Glomeromycotina</taxon>
        <taxon>Glomeromycetes</taxon>
        <taxon>Diversisporales</taxon>
        <taxon>Acaulosporaceae</taxon>
        <taxon>Acaulospora</taxon>
    </lineage>
</organism>
<dbReference type="AlphaFoldDB" id="A0A9N9EB76"/>
<evidence type="ECO:0000313" key="3">
    <source>
        <dbReference type="Proteomes" id="UP000789342"/>
    </source>
</evidence>
<reference evidence="2" key="1">
    <citation type="submission" date="2021-06" db="EMBL/GenBank/DDBJ databases">
        <authorList>
            <person name="Kallberg Y."/>
            <person name="Tangrot J."/>
            <person name="Rosling A."/>
        </authorList>
    </citation>
    <scope>NUCLEOTIDE SEQUENCE</scope>
    <source>
        <strain evidence="2">CL551</strain>
    </source>
</reference>
<keyword evidence="1" id="KW-0732">Signal</keyword>
<name>A0A9N9EB76_9GLOM</name>
<evidence type="ECO:0000256" key="1">
    <source>
        <dbReference type="SAM" id="SignalP"/>
    </source>
</evidence>
<sequence>MKWDIMIQLILFAYRTARQATTQQTPFMLTYRREARLPAHPSESEDLLNGTFLQRMYELTTK</sequence>
<feature type="non-terminal residue" evidence="2">
    <location>
        <position position="62"/>
    </location>
</feature>
<proteinExistence type="predicted"/>
<dbReference type="InterPro" id="IPR036397">
    <property type="entry name" value="RNaseH_sf"/>
</dbReference>
<comment type="caution">
    <text evidence="2">The sequence shown here is derived from an EMBL/GenBank/DDBJ whole genome shotgun (WGS) entry which is preliminary data.</text>
</comment>
<protein>
    <submittedName>
        <fullName evidence="2">10744_t:CDS:1</fullName>
    </submittedName>
</protein>
<evidence type="ECO:0000313" key="2">
    <source>
        <dbReference type="EMBL" id="CAG8667163.1"/>
    </source>
</evidence>
<dbReference type="OrthoDB" id="2447202at2759"/>
<dbReference type="Gene3D" id="3.30.420.10">
    <property type="entry name" value="Ribonuclease H-like superfamily/Ribonuclease H"/>
    <property type="match status" value="1"/>
</dbReference>
<feature type="signal peptide" evidence="1">
    <location>
        <begin position="1"/>
        <end position="19"/>
    </location>
</feature>
<keyword evidence="3" id="KW-1185">Reference proteome</keyword>
<dbReference type="GO" id="GO:0003676">
    <property type="term" value="F:nucleic acid binding"/>
    <property type="evidence" value="ECO:0007669"/>
    <property type="project" value="InterPro"/>
</dbReference>
<accession>A0A9N9EB76</accession>